<dbReference type="PANTHER" id="PTHR37984:SF5">
    <property type="entry name" value="PROTEIN NYNRIN-LIKE"/>
    <property type="match status" value="1"/>
</dbReference>
<feature type="region of interest" description="Disordered" evidence="2">
    <location>
        <begin position="1059"/>
        <end position="1093"/>
    </location>
</feature>
<comment type="caution">
    <text evidence="5">The sequence shown here is derived from an EMBL/GenBank/DDBJ whole genome shotgun (WGS) entry which is preliminary data.</text>
</comment>
<dbReference type="SUPFAM" id="SSF53098">
    <property type="entry name" value="Ribonuclease H-like"/>
    <property type="match status" value="2"/>
</dbReference>
<dbReference type="Pfam" id="PF17919">
    <property type="entry name" value="RT_RNaseH_2"/>
    <property type="match status" value="1"/>
</dbReference>
<dbReference type="EMBL" id="VJMJ01000024">
    <property type="protein sequence ID" value="KAF0742781.1"/>
    <property type="molecule type" value="Genomic_DNA"/>
</dbReference>
<dbReference type="GO" id="GO:0015074">
    <property type="term" value="P:DNA integration"/>
    <property type="evidence" value="ECO:0007669"/>
    <property type="project" value="InterPro"/>
</dbReference>
<keyword evidence="6" id="KW-1185">Reference proteome</keyword>
<dbReference type="FunFam" id="1.10.340.70:FF:000001">
    <property type="entry name" value="Retrovirus-related Pol polyprotein from transposon gypsy-like Protein"/>
    <property type="match status" value="1"/>
</dbReference>
<feature type="domain" description="RNase H type-1" evidence="3">
    <location>
        <begin position="325"/>
        <end position="457"/>
    </location>
</feature>
<dbReference type="InterPro" id="IPR043502">
    <property type="entry name" value="DNA/RNA_pol_sf"/>
</dbReference>
<gene>
    <name evidence="5" type="ORF">Ae201684_002324</name>
</gene>
<proteinExistence type="predicted"/>
<evidence type="ECO:0000256" key="1">
    <source>
        <dbReference type="ARBA" id="ARBA00023268"/>
    </source>
</evidence>
<evidence type="ECO:0000259" key="4">
    <source>
        <dbReference type="PROSITE" id="PS50994"/>
    </source>
</evidence>
<dbReference type="Pfam" id="PF13456">
    <property type="entry name" value="RVT_3"/>
    <property type="match status" value="1"/>
</dbReference>
<dbReference type="PROSITE" id="PS50879">
    <property type="entry name" value="RNASE_H_1"/>
    <property type="match status" value="1"/>
</dbReference>
<dbReference type="PROSITE" id="PS50994">
    <property type="entry name" value="INTEGRASE"/>
    <property type="match status" value="1"/>
</dbReference>
<dbReference type="InterPro" id="IPR001584">
    <property type="entry name" value="Integrase_cat-core"/>
</dbReference>
<dbReference type="GO" id="GO:0003676">
    <property type="term" value="F:nucleic acid binding"/>
    <property type="evidence" value="ECO:0007669"/>
    <property type="project" value="InterPro"/>
</dbReference>
<dbReference type="VEuPathDB" id="FungiDB:AeMF1_005463"/>
<dbReference type="PANTHER" id="PTHR37984">
    <property type="entry name" value="PROTEIN CBG26694"/>
    <property type="match status" value="1"/>
</dbReference>
<organism evidence="5 6">
    <name type="scientific">Aphanomyces euteiches</name>
    <dbReference type="NCBI Taxonomy" id="100861"/>
    <lineage>
        <taxon>Eukaryota</taxon>
        <taxon>Sar</taxon>
        <taxon>Stramenopiles</taxon>
        <taxon>Oomycota</taxon>
        <taxon>Saprolegniomycetes</taxon>
        <taxon>Saprolegniales</taxon>
        <taxon>Verrucalvaceae</taxon>
        <taxon>Aphanomyces</taxon>
    </lineage>
</organism>
<dbReference type="GO" id="GO:0004523">
    <property type="term" value="F:RNA-DNA hybrid ribonuclease activity"/>
    <property type="evidence" value="ECO:0007669"/>
    <property type="project" value="InterPro"/>
</dbReference>
<accession>A0A6G0XQT2</accession>
<dbReference type="InterPro" id="IPR041588">
    <property type="entry name" value="Integrase_H2C2"/>
</dbReference>
<dbReference type="InterPro" id="IPR036397">
    <property type="entry name" value="RNaseH_sf"/>
</dbReference>
<dbReference type="InterPro" id="IPR012337">
    <property type="entry name" value="RNaseH-like_sf"/>
</dbReference>
<dbReference type="Gene3D" id="1.10.340.70">
    <property type="match status" value="1"/>
</dbReference>
<dbReference type="InterPro" id="IPR050951">
    <property type="entry name" value="Retrovirus_Pol_polyprotein"/>
</dbReference>
<dbReference type="InterPro" id="IPR002156">
    <property type="entry name" value="RNaseH_domain"/>
</dbReference>
<dbReference type="Gene3D" id="3.30.420.10">
    <property type="entry name" value="Ribonuclease H-like superfamily/Ribonuclease H"/>
    <property type="match status" value="2"/>
</dbReference>
<feature type="compositionally biased region" description="Acidic residues" evidence="2">
    <location>
        <begin position="1070"/>
        <end position="1085"/>
    </location>
</feature>
<protein>
    <submittedName>
        <fullName evidence="5">Uncharacterized protein</fullName>
    </submittedName>
</protein>
<dbReference type="SUPFAM" id="SSF56672">
    <property type="entry name" value="DNA/RNA polymerases"/>
    <property type="match status" value="1"/>
</dbReference>
<keyword evidence="1" id="KW-0511">Multifunctional enzyme</keyword>
<dbReference type="Gene3D" id="3.30.70.270">
    <property type="match status" value="2"/>
</dbReference>
<feature type="domain" description="Integrase catalytic" evidence="4">
    <location>
        <begin position="665"/>
        <end position="825"/>
    </location>
</feature>
<evidence type="ECO:0000259" key="3">
    <source>
        <dbReference type="PROSITE" id="PS50879"/>
    </source>
</evidence>
<evidence type="ECO:0000256" key="2">
    <source>
        <dbReference type="SAM" id="MobiDB-lite"/>
    </source>
</evidence>
<evidence type="ECO:0000313" key="6">
    <source>
        <dbReference type="Proteomes" id="UP000481153"/>
    </source>
</evidence>
<dbReference type="AlphaFoldDB" id="A0A6G0XQT2"/>
<evidence type="ECO:0000313" key="5">
    <source>
        <dbReference type="EMBL" id="KAF0742781.1"/>
    </source>
</evidence>
<sequence>MFKINCKYPEESMPPVANRTSFADDISDGAETWDEIVELTDRILRRLTYFNVSISASKSKFGKREIEFLGHWISRRGLSAKPKGLEKLVNLEFPDSLQGIQSFLGSLNFYSRFVENYAIKASSLYEISREDIEAGVVSDTARIAFEELNAAFANLPTLKHAAPDKEVHVLIYTTNWAISATVCQEDEGVLYPIRFCGRVLKGGECRYEGWAKEILALLRVLKTCFFEVRGWMIVVYTRYGPMRWLLKDKQTKAENLHWAAMLAPWTIKVVPVEELDGRWNLPIMLTETLHPPDESTHEKLVLYEPNRSKVGLQPRQVKMPTFTEHDEVYVATFDGAIKVKERFGSWGAVIWKLPSWELIWAGAGCCTDATVNVAEYEGAKAVLRAAIEQGIQAIHVFGDSKLVIHQALEWMQCKQEHLQLQLKSLRALEKQLSVVEYHHILRQWNGSADHLAAMSLATRKAITTLSLNDLNDVQAKNLLAELIQHQPGPEEPPDEGKSAKSIFAYSHPKPTSRVVGLNMQIRLLRVSQAQDRELKWSIIKRFLRGELGEMTPEECSSASKEAGMYGIGEEGALFRLMWSQRRTNLPVSVWNLVIPTELIPVVLHHCHDSVEGGHFKFHTTYERLRKHFYWSGMYNDAKNYVAACETCASGGPPPTTQARSPGNLVPQGPLELINFDIATDLPRSFGGNTQLVVFVDNFTGYVMCKPTPDRSAHTLAKAFEETVFVRFGACKEVRHDREPSFMSEVFTHFMKMIGQGSMPTFAYRPQANGTAERAIQTLVRSVKLYVTDPRQRDWDEYAVRLTFAINTTPSATRGDTPFFLMHGWDPFTTITAGLPSTRSGDHEAHRWRSQLHQQHLFCKAMAHELLCLAVVKRAEAHNSRLPDAVNDRIKVGDLVWVYIDQVKPGVKKKLAHLWHGPFRVLEKKHDYASVLEIRGRLALRNHRFHAEVHDSRLKLQRLFQLRPTEVLYDQPPVDFDEGLYLPPDSFEQDPDEQQVFGVFGVRDVRYTDHIREYEVQLEANGPWVWVASILLPPSTLVYEFERDRLHLDRLDMMVQNEFDVPVEPEGGVENNEDEQETKEEAEPGAEGEGRELA</sequence>
<dbReference type="InterPro" id="IPR043128">
    <property type="entry name" value="Rev_trsase/Diguanyl_cyclase"/>
</dbReference>
<dbReference type="InterPro" id="IPR041577">
    <property type="entry name" value="RT_RNaseH_2"/>
</dbReference>
<dbReference type="Pfam" id="PF17921">
    <property type="entry name" value="Integrase_H2C2"/>
    <property type="match status" value="1"/>
</dbReference>
<dbReference type="Proteomes" id="UP000481153">
    <property type="component" value="Unassembled WGS sequence"/>
</dbReference>
<reference evidence="5 6" key="1">
    <citation type="submission" date="2019-07" db="EMBL/GenBank/DDBJ databases">
        <title>Genomics analysis of Aphanomyces spp. identifies a new class of oomycete effector associated with host adaptation.</title>
        <authorList>
            <person name="Gaulin E."/>
        </authorList>
    </citation>
    <scope>NUCLEOTIDE SEQUENCE [LARGE SCALE GENOMIC DNA]</scope>
    <source>
        <strain evidence="5 6">ATCC 201684</strain>
    </source>
</reference>
<name>A0A6G0XQT2_9STRA</name>